<organism evidence="1 2">
    <name type="scientific">Necator americanus</name>
    <name type="common">Human hookworm</name>
    <dbReference type="NCBI Taxonomy" id="51031"/>
    <lineage>
        <taxon>Eukaryota</taxon>
        <taxon>Metazoa</taxon>
        <taxon>Ecdysozoa</taxon>
        <taxon>Nematoda</taxon>
        <taxon>Chromadorea</taxon>
        <taxon>Rhabditida</taxon>
        <taxon>Rhabditina</taxon>
        <taxon>Rhabditomorpha</taxon>
        <taxon>Strongyloidea</taxon>
        <taxon>Ancylostomatidae</taxon>
        <taxon>Bunostominae</taxon>
        <taxon>Necator</taxon>
    </lineage>
</organism>
<comment type="caution">
    <text evidence="1">The sequence shown here is derived from an EMBL/GenBank/DDBJ whole genome shotgun (WGS) entry which is preliminary data.</text>
</comment>
<gene>
    <name evidence="1" type="primary">Necator_chrII.g7850</name>
    <name evidence="1" type="ORF">RB195_020056</name>
</gene>
<protein>
    <submittedName>
        <fullName evidence="1">Uncharacterized protein</fullName>
    </submittedName>
</protein>
<keyword evidence="2" id="KW-1185">Reference proteome</keyword>
<name>A0ABR1CGZ8_NECAM</name>
<evidence type="ECO:0000313" key="2">
    <source>
        <dbReference type="Proteomes" id="UP001303046"/>
    </source>
</evidence>
<evidence type="ECO:0000313" key="1">
    <source>
        <dbReference type="EMBL" id="KAK6737719.1"/>
    </source>
</evidence>
<dbReference type="EMBL" id="JAVFWL010000002">
    <property type="protein sequence ID" value="KAK6737719.1"/>
    <property type="molecule type" value="Genomic_DNA"/>
</dbReference>
<proteinExistence type="predicted"/>
<dbReference type="Proteomes" id="UP001303046">
    <property type="component" value="Unassembled WGS sequence"/>
</dbReference>
<accession>A0ABR1CGZ8</accession>
<sequence>MLLLQISHFSIVRNRPREVGDNTLQLELSILEDRKEMTLLTQKSTQTEQGKTSFRCHENLFPIVLNNLVTEIAATQDPCDFVAFEQSSKGQKKTIWFGYSDQ</sequence>
<reference evidence="1 2" key="1">
    <citation type="submission" date="2023-08" db="EMBL/GenBank/DDBJ databases">
        <title>A Necator americanus chromosomal reference genome.</title>
        <authorList>
            <person name="Ilik V."/>
            <person name="Petrzelkova K.J."/>
            <person name="Pardy F."/>
            <person name="Fuh T."/>
            <person name="Niatou-Singa F.S."/>
            <person name="Gouil Q."/>
            <person name="Baker L."/>
            <person name="Ritchie M.E."/>
            <person name="Jex A.R."/>
            <person name="Gazzola D."/>
            <person name="Li H."/>
            <person name="Toshio Fujiwara R."/>
            <person name="Zhan B."/>
            <person name="Aroian R.V."/>
            <person name="Pafco B."/>
            <person name="Schwarz E.M."/>
        </authorList>
    </citation>
    <scope>NUCLEOTIDE SEQUENCE [LARGE SCALE GENOMIC DNA]</scope>
    <source>
        <strain evidence="1 2">Aroian</strain>
        <tissue evidence="1">Whole animal</tissue>
    </source>
</reference>